<dbReference type="Ensembl" id="ENSOMYT00000011111.2">
    <property type="protein sequence ID" value="ENSOMYP00000010047.1"/>
    <property type="gene ID" value="ENSOMYG00000005042.2"/>
</dbReference>
<dbReference type="GeneTree" id="ENSGT00940000159339"/>
<protein>
    <recommendedName>
        <fullName evidence="4">Ectonucleotide pyrophosphatase/phosphodiesterase family member 6</fullName>
    </recommendedName>
</protein>
<reference evidence="2" key="1">
    <citation type="submission" date="2020-07" db="EMBL/GenBank/DDBJ databases">
        <title>A long reads based de novo assembly of the rainbow trout Arlee double haploid line genome.</title>
        <authorList>
            <person name="Gao G."/>
            <person name="Palti Y."/>
        </authorList>
    </citation>
    <scope>NUCLEOTIDE SEQUENCE [LARGE SCALE GENOMIC DNA]</scope>
</reference>
<dbReference type="PANTHER" id="PTHR10151:SF63">
    <property type="entry name" value="ECTONUCLEOTIDE PYROPHOSPHATASE_PHOSPHODIESTERASE FAMILY MEMBER 7"/>
    <property type="match status" value="1"/>
</dbReference>
<evidence type="ECO:0000256" key="1">
    <source>
        <dbReference type="SAM" id="SignalP"/>
    </source>
</evidence>
<reference evidence="2" key="2">
    <citation type="submission" date="2025-08" db="UniProtKB">
        <authorList>
            <consortium name="Ensembl"/>
        </authorList>
    </citation>
    <scope>IDENTIFICATION</scope>
</reference>
<accession>A0A8C7NMV1</accession>
<dbReference type="Proteomes" id="UP000694395">
    <property type="component" value="Chromosome 12"/>
</dbReference>
<dbReference type="InterPro" id="IPR002591">
    <property type="entry name" value="Phosphodiest/P_Trfase"/>
</dbReference>
<keyword evidence="3" id="KW-1185">Reference proteome</keyword>
<feature type="chain" id="PRO_5034919917" description="Ectonucleotide pyrophosphatase/phosphodiesterase family member 6" evidence="1">
    <location>
        <begin position="17"/>
        <end position="127"/>
    </location>
</feature>
<dbReference type="Gene3D" id="3.40.720.10">
    <property type="entry name" value="Alkaline Phosphatase, subunit A"/>
    <property type="match status" value="1"/>
</dbReference>
<dbReference type="InterPro" id="IPR017850">
    <property type="entry name" value="Alkaline_phosphatase_core_sf"/>
</dbReference>
<keyword evidence="1" id="KW-0732">Signal</keyword>
<name>A0A8C7NMV1_ONCMY</name>
<dbReference type="AlphaFoldDB" id="A0A8C7NMV1"/>
<organism evidence="2 3">
    <name type="scientific">Oncorhynchus mykiss</name>
    <name type="common">Rainbow trout</name>
    <name type="synonym">Salmo gairdneri</name>
    <dbReference type="NCBI Taxonomy" id="8022"/>
    <lineage>
        <taxon>Eukaryota</taxon>
        <taxon>Metazoa</taxon>
        <taxon>Chordata</taxon>
        <taxon>Craniata</taxon>
        <taxon>Vertebrata</taxon>
        <taxon>Euteleostomi</taxon>
        <taxon>Actinopterygii</taxon>
        <taxon>Neopterygii</taxon>
        <taxon>Teleostei</taxon>
        <taxon>Protacanthopterygii</taxon>
        <taxon>Salmoniformes</taxon>
        <taxon>Salmonidae</taxon>
        <taxon>Salmoninae</taxon>
        <taxon>Oncorhynchus</taxon>
    </lineage>
</organism>
<evidence type="ECO:0000313" key="3">
    <source>
        <dbReference type="Proteomes" id="UP000694395"/>
    </source>
</evidence>
<proteinExistence type="predicted"/>
<evidence type="ECO:0000313" key="2">
    <source>
        <dbReference type="Ensembl" id="ENSOMYP00000010047.1"/>
    </source>
</evidence>
<sequence>MQGLSLFLLLAASSSGVPLDRYSTKGQHKVLLVSFDGFRWDYDRDVDRPNLDTLAKDGVKAIYVTPPYLTITSPTHFTLLTGTYCGSIPRHNPFYRLQESSDSVEVHVHVMVVLFSLQLLDHKSFPV</sequence>
<dbReference type="PANTHER" id="PTHR10151">
    <property type="entry name" value="ECTONUCLEOTIDE PYROPHOSPHATASE/PHOSPHODIESTERASE"/>
    <property type="match status" value="1"/>
</dbReference>
<dbReference type="SUPFAM" id="SSF53649">
    <property type="entry name" value="Alkaline phosphatase-like"/>
    <property type="match status" value="1"/>
</dbReference>
<feature type="signal peptide" evidence="1">
    <location>
        <begin position="1"/>
        <end position="16"/>
    </location>
</feature>
<dbReference type="Pfam" id="PF01663">
    <property type="entry name" value="Phosphodiest"/>
    <property type="match status" value="1"/>
</dbReference>
<reference evidence="2" key="3">
    <citation type="submission" date="2025-09" db="UniProtKB">
        <authorList>
            <consortium name="Ensembl"/>
        </authorList>
    </citation>
    <scope>IDENTIFICATION</scope>
</reference>
<evidence type="ECO:0008006" key="4">
    <source>
        <dbReference type="Google" id="ProtNLM"/>
    </source>
</evidence>